<keyword evidence="9" id="KW-1185">Reference proteome</keyword>
<evidence type="ECO:0000256" key="4">
    <source>
        <dbReference type="ARBA" id="ARBA00023180"/>
    </source>
</evidence>
<evidence type="ECO:0000313" key="8">
    <source>
        <dbReference type="Ensembl" id="ENSCAFP00845028657.1"/>
    </source>
</evidence>
<proteinExistence type="predicted"/>
<keyword evidence="4" id="KW-0325">Glycoprotein</keyword>
<feature type="region of interest" description="Disordered" evidence="5">
    <location>
        <begin position="343"/>
        <end position="372"/>
    </location>
</feature>
<dbReference type="GO" id="GO:0005886">
    <property type="term" value="C:plasma membrane"/>
    <property type="evidence" value="ECO:0000318"/>
    <property type="project" value="GO_Central"/>
</dbReference>
<feature type="compositionally biased region" description="Pro residues" evidence="5">
    <location>
        <begin position="425"/>
        <end position="435"/>
    </location>
</feature>
<protein>
    <submittedName>
        <fullName evidence="8">V-set and transmembrane domain containing 5</fullName>
    </submittedName>
</protein>
<dbReference type="PANTHER" id="PTHR12080:SF93">
    <property type="entry name" value="V-SET AND TRANSMEMBRANE DOMAIN-CONTAINING PROTEIN 5"/>
    <property type="match status" value="1"/>
</dbReference>
<dbReference type="GO" id="GO:0030424">
    <property type="term" value="C:axon"/>
    <property type="evidence" value="ECO:0000318"/>
    <property type="project" value="GO_Central"/>
</dbReference>
<evidence type="ECO:0000256" key="6">
    <source>
        <dbReference type="SAM" id="Phobius"/>
    </source>
</evidence>
<name>A0A8I3PIT8_CANLF</name>
<keyword evidence="6" id="KW-0812">Transmembrane</keyword>
<evidence type="ECO:0000313" key="9">
    <source>
        <dbReference type="Proteomes" id="UP000805418"/>
    </source>
</evidence>
<feature type="domain" description="Immunoglobulin" evidence="7">
    <location>
        <begin position="199"/>
        <end position="298"/>
    </location>
</feature>
<sequence>MMDGGWISLLSNGFTQSSLRLPCHPSHQFVTSLSKSLLLAHRAIRWSLLVLGQQPQPVLPLPPAIQQPAESGIDTSKLGVNGSRQLIICHYLLLSECIPAASPSLGLSSLLPASWEPAPAQAGRLLRGWPRGPARGGGPGGRAPQPGSPCPARAAQGSPMRPPPRGTRQPCGLALGLLALCLAAARALQGQGVSLYIPQAAINATVEEDILLSVDYSCHGVPTIEWRYTSSWGAQKLVEWRPGTQANISRSHRDRLCTFDNGSIQLFSVGVRDSGYYVIRVTERLGGSQLGTIVLHVSEILYEDLHFVAVFLALLAAAAALLVSLLWLCNQCAYKFQRKRRHKLQGKAAPRGEPASRSRPDGCGHPGPGNRVRPVAAEPLAFALQRAPRRRSSCRTSSVSRGCARLRSHLPGRTASSSRRSQAPRAPPSLPPPRGGPGAGPAAAGHPPARVAQAARPRRGRSQPGPAARARVLPRELPRGAGGCACRAGDTRSRQALVRWPEHARALGSRFREKELHPSPSPRSRP</sequence>
<dbReference type="SUPFAM" id="SSF48726">
    <property type="entry name" value="Immunoglobulin"/>
    <property type="match status" value="1"/>
</dbReference>
<dbReference type="InterPro" id="IPR003599">
    <property type="entry name" value="Ig_sub"/>
</dbReference>
<feature type="region of interest" description="Disordered" evidence="5">
    <location>
        <begin position="126"/>
        <end position="167"/>
    </location>
</feature>
<dbReference type="PANTHER" id="PTHR12080">
    <property type="entry name" value="SIGNALING LYMPHOCYTIC ACTIVATION MOLECULE"/>
    <property type="match status" value="1"/>
</dbReference>
<keyword evidence="2" id="KW-0732">Signal</keyword>
<evidence type="ECO:0000259" key="7">
    <source>
        <dbReference type="SMART" id="SM00409"/>
    </source>
</evidence>
<evidence type="ECO:0000256" key="2">
    <source>
        <dbReference type="ARBA" id="ARBA00022729"/>
    </source>
</evidence>
<dbReference type="InterPro" id="IPR036179">
    <property type="entry name" value="Ig-like_dom_sf"/>
</dbReference>
<feature type="transmembrane region" description="Helical" evidence="6">
    <location>
        <begin position="305"/>
        <end position="329"/>
    </location>
</feature>
<dbReference type="GO" id="GO:1904891">
    <property type="term" value="P:positive regulation of excitatory synapse assembly"/>
    <property type="evidence" value="ECO:0000318"/>
    <property type="project" value="GO_Central"/>
</dbReference>
<dbReference type="InterPro" id="IPR013783">
    <property type="entry name" value="Ig-like_fold"/>
</dbReference>
<dbReference type="InterPro" id="IPR015631">
    <property type="entry name" value="CD2/SLAM_rcpt"/>
</dbReference>
<organism evidence="8 9">
    <name type="scientific">Canis lupus familiaris</name>
    <name type="common">Dog</name>
    <name type="synonym">Canis familiaris</name>
    <dbReference type="NCBI Taxonomy" id="9615"/>
    <lineage>
        <taxon>Eukaryota</taxon>
        <taxon>Metazoa</taxon>
        <taxon>Chordata</taxon>
        <taxon>Craniata</taxon>
        <taxon>Vertebrata</taxon>
        <taxon>Euteleostomi</taxon>
        <taxon>Mammalia</taxon>
        <taxon>Eutheria</taxon>
        <taxon>Laurasiatheria</taxon>
        <taxon>Carnivora</taxon>
        <taxon>Caniformia</taxon>
        <taxon>Canidae</taxon>
        <taxon>Canis</taxon>
    </lineage>
</organism>
<evidence type="ECO:0000256" key="3">
    <source>
        <dbReference type="ARBA" id="ARBA00023136"/>
    </source>
</evidence>
<reference evidence="8" key="2">
    <citation type="submission" date="2025-08" db="UniProtKB">
        <authorList>
            <consortium name="Ensembl"/>
        </authorList>
    </citation>
    <scope>IDENTIFICATION</scope>
    <source>
        <strain evidence="8">Boxer</strain>
    </source>
</reference>
<keyword evidence="3 6" id="KW-0472">Membrane</keyword>
<dbReference type="AlphaFoldDB" id="A0A8I3PIT8"/>
<gene>
    <name evidence="8" type="primary">VSTM5</name>
</gene>
<dbReference type="GeneTree" id="ENSGT01130000278319"/>
<feature type="compositionally biased region" description="Low complexity" evidence="5">
    <location>
        <begin position="415"/>
        <end position="424"/>
    </location>
</feature>
<dbReference type="GO" id="GO:0046847">
    <property type="term" value="P:filopodium assembly"/>
    <property type="evidence" value="ECO:0000318"/>
    <property type="project" value="GO_Central"/>
</dbReference>
<dbReference type="GO" id="GO:0030425">
    <property type="term" value="C:dendrite"/>
    <property type="evidence" value="ECO:0000318"/>
    <property type="project" value="GO_Central"/>
</dbReference>
<dbReference type="GO" id="GO:0006955">
    <property type="term" value="P:immune response"/>
    <property type="evidence" value="ECO:0000318"/>
    <property type="project" value="GO_Central"/>
</dbReference>
<keyword evidence="6" id="KW-1133">Transmembrane helix</keyword>
<dbReference type="Ensembl" id="ENSCAFT00845036617.1">
    <property type="protein sequence ID" value="ENSCAFP00845028657.1"/>
    <property type="gene ID" value="ENSCAFG00845020781.1"/>
</dbReference>
<evidence type="ECO:0000256" key="5">
    <source>
        <dbReference type="SAM" id="MobiDB-lite"/>
    </source>
</evidence>
<feature type="compositionally biased region" description="Low complexity" evidence="5">
    <location>
        <begin position="440"/>
        <end position="455"/>
    </location>
</feature>
<evidence type="ECO:0000256" key="1">
    <source>
        <dbReference type="ARBA" id="ARBA00004370"/>
    </source>
</evidence>
<dbReference type="Gene3D" id="2.60.40.10">
    <property type="entry name" value="Immunoglobulins"/>
    <property type="match status" value="1"/>
</dbReference>
<dbReference type="OrthoDB" id="9933251at2759"/>
<comment type="subcellular location">
    <subcellularLocation>
        <location evidence="1">Membrane</location>
    </subcellularLocation>
</comment>
<feature type="region of interest" description="Disordered" evidence="5">
    <location>
        <begin position="387"/>
        <end position="526"/>
    </location>
</feature>
<reference evidence="8" key="1">
    <citation type="submission" date="2020-03" db="EMBL/GenBank/DDBJ databases">
        <title>Long-read based genome assembly of a Labrador retriever dog.</title>
        <authorList>
            <person name="Eory L."/>
            <person name="Zhang W."/>
            <person name="Schoenebeck J."/>
        </authorList>
    </citation>
    <scope>NUCLEOTIDE SEQUENCE [LARGE SCALE GENOMIC DNA]</scope>
    <source>
        <strain evidence="8">Labrador retriever</strain>
    </source>
</reference>
<dbReference type="SMART" id="SM00409">
    <property type="entry name" value="IG"/>
    <property type="match status" value="1"/>
</dbReference>
<feature type="compositionally biased region" description="Basic and acidic residues" evidence="5">
    <location>
        <begin position="500"/>
        <end position="517"/>
    </location>
</feature>
<dbReference type="Proteomes" id="UP000805418">
    <property type="component" value="Chromosome 21"/>
</dbReference>
<accession>A0A8I3PIT8</accession>
<reference evidence="8" key="3">
    <citation type="submission" date="2025-09" db="UniProtKB">
        <authorList>
            <consortium name="Ensembl"/>
        </authorList>
    </citation>
    <scope>IDENTIFICATION</scope>
    <source>
        <strain evidence="8">Boxer</strain>
    </source>
</reference>